<name>A0A3A6TKN4_9GAMM</name>
<evidence type="ECO:0000313" key="10">
    <source>
        <dbReference type="EMBL" id="RJY16372.1"/>
    </source>
</evidence>
<keyword evidence="4 7" id="KW-1133">Transmembrane helix</keyword>
<evidence type="ECO:0000256" key="6">
    <source>
        <dbReference type="ARBA" id="ARBA00038076"/>
    </source>
</evidence>
<protein>
    <submittedName>
        <fullName evidence="10">FtsX-like permease family protein</fullName>
    </submittedName>
</protein>
<feature type="transmembrane region" description="Helical" evidence="7">
    <location>
        <begin position="279"/>
        <end position="307"/>
    </location>
</feature>
<proteinExistence type="inferred from homology"/>
<dbReference type="EMBL" id="QYYH01000049">
    <property type="protein sequence ID" value="RJY16372.1"/>
    <property type="molecule type" value="Genomic_DNA"/>
</dbReference>
<dbReference type="PANTHER" id="PTHR30572:SF4">
    <property type="entry name" value="ABC TRANSPORTER PERMEASE YTRF"/>
    <property type="match status" value="1"/>
</dbReference>
<evidence type="ECO:0000256" key="5">
    <source>
        <dbReference type="ARBA" id="ARBA00023136"/>
    </source>
</evidence>
<dbReference type="Pfam" id="PF12704">
    <property type="entry name" value="MacB_PCD"/>
    <property type="match status" value="1"/>
</dbReference>
<comment type="similarity">
    <text evidence="6">Belongs to the ABC-4 integral membrane protein family.</text>
</comment>
<dbReference type="PANTHER" id="PTHR30572">
    <property type="entry name" value="MEMBRANE COMPONENT OF TRANSPORTER-RELATED"/>
    <property type="match status" value="1"/>
</dbReference>
<evidence type="ECO:0000256" key="7">
    <source>
        <dbReference type="SAM" id="Phobius"/>
    </source>
</evidence>
<dbReference type="GO" id="GO:0005886">
    <property type="term" value="C:plasma membrane"/>
    <property type="evidence" value="ECO:0007669"/>
    <property type="project" value="UniProtKB-SubCell"/>
</dbReference>
<dbReference type="Pfam" id="PF02687">
    <property type="entry name" value="FtsX"/>
    <property type="match status" value="1"/>
</dbReference>
<evidence type="ECO:0000313" key="11">
    <source>
        <dbReference type="Proteomes" id="UP000273022"/>
    </source>
</evidence>
<evidence type="ECO:0000256" key="1">
    <source>
        <dbReference type="ARBA" id="ARBA00004651"/>
    </source>
</evidence>
<evidence type="ECO:0000256" key="2">
    <source>
        <dbReference type="ARBA" id="ARBA00022475"/>
    </source>
</evidence>
<evidence type="ECO:0000259" key="8">
    <source>
        <dbReference type="Pfam" id="PF02687"/>
    </source>
</evidence>
<dbReference type="AlphaFoldDB" id="A0A3A6TKN4"/>
<reference evidence="10 11" key="1">
    <citation type="submission" date="2018-09" db="EMBL/GenBank/DDBJ databases">
        <title>Phylogeny of the Shewanellaceae, and recommendation for two new genera, Pseudoshewanella and Parashewanella.</title>
        <authorList>
            <person name="Wang G."/>
        </authorList>
    </citation>
    <scope>NUCLEOTIDE SEQUENCE [LARGE SCALE GENOMIC DNA]</scope>
    <source>
        <strain evidence="10 11">KCTC 22492</strain>
    </source>
</reference>
<dbReference type="RefSeq" id="WP_121853406.1">
    <property type="nucleotide sequence ID" value="NZ_CP037952.1"/>
</dbReference>
<comment type="caution">
    <text evidence="10">The sequence shown here is derived from an EMBL/GenBank/DDBJ whole genome shotgun (WGS) entry which is preliminary data.</text>
</comment>
<evidence type="ECO:0000259" key="9">
    <source>
        <dbReference type="Pfam" id="PF12704"/>
    </source>
</evidence>
<sequence length="405" mass="44945">MLHIKPIISSLLHSKSGPFLLFLQMMLSVAIIANASSIINQRLELMDRESGVDETKVLTFRVSSFSENTDHEAQNKRDQQMLRDLPNVINVSSTNMFPLSGGGWSTGLLDKPDPNAEGVKRTPQAAQYMGNEHFLDTLGLTLVEGRNFYPEEILHEHGYANQKVIVSKPLADEYWGEESPIGKILYHGTEYPIEVIGVVDKLQGAWVDSDFLDNSFIFNIDFGSQSAGGMYFVRANEEHIPELKQQIETAFLAEDPDRVVIEFLTVRESRDISYQNDALMVYILSIVIVLLLLVSSLGLAGMVMFNVQRRTKQIGTRRALGARKRDIINQFLVENYVICLAAGVCGGLLAVQLGKQLMQHYSLPALDLTYPLVTIAGLFIVTSIAVFLPARKAATISPAIATRSV</sequence>
<organism evidence="10 11">
    <name type="scientific">Parashewanella spongiae</name>
    <dbReference type="NCBI Taxonomy" id="342950"/>
    <lineage>
        <taxon>Bacteria</taxon>
        <taxon>Pseudomonadati</taxon>
        <taxon>Pseudomonadota</taxon>
        <taxon>Gammaproteobacteria</taxon>
        <taxon>Alteromonadales</taxon>
        <taxon>Shewanellaceae</taxon>
        <taxon>Parashewanella</taxon>
    </lineage>
</organism>
<dbReference type="InterPro" id="IPR025857">
    <property type="entry name" value="MacB_PCD"/>
</dbReference>
<dbReference type="Proteomes" id="UP000273022">
    <property type="component" value="Unassembled WGS sequence"/>
</dbReference>
<feature type="domain" description="MacB-like periplasmic core" evidence="9">
    <location>
        <begin position="84"/>
        <end position="249"/>
    </location>
</feature>
<accession>A0A3A6TKN4</accession>
<feature type="transmembrane region" description="Helical" evidence="7">
    <location>
        <begin position="370"/>
        <end position="388"/>
    </location>
</feature>
<comment type="subcellular location">
    <subcellularLocation>
        <location evidence="1">Cell membrane</location>
        <topology evidence="1">Multi-pass membrane protein</topology>
    </subcellularLocation>
</comment>
<feature type="transmembrane region" description="Helical" evidence="7">
    <location>
        <begin position="327"/>
        <end position="350"/>
    </location>
</feature>
<keyword evidence="2" id="KW-1003">Cell membrane</keyword>
<dbReference type="InterPro" id="IPR003838">
    <property type="entry name" value="ABC3_permease_C"/>
</dbReference>
<evidence type="ECO:0000256" key="3">
    <source>
        <dbReference type="ARBA" id="ARBA00022692"/>
    </source>
</evidence>
<gene>
    <name evidence="10" type="ORF">D5R81_09495</name>
</gene>
<keyword evidence="11" id="KW-1185">Reference proteome</keyword>
<keyword evidence="3 7" id="KW-0812">Transmembrane</keyword>
<dbReference type="InterPro" id="IPR050250">
    <property type="entry name" value="Macrolide_Exporter_MacB"/>
</dbReference>
<feature type="domain" description="ABC3 transporter permease C-terminal" evidence="8">
    <location>
        <begin position="286"/>
        <end position="398"/>
    </location>
</feature>
<keyword evidence="5 7" id="KW-0472">Membrane</keyword>
<evidence type="ECO:0000256" key="4">
    <source>
        <dbReference type="ARBA" id="ARBA00022989"/>
    </source>
</evidence>
<dbReference type="OrthoDB" id="9770036at2"/>
<dbReference type="GO" id="GO:0022857">
    <property type="term" value="F:transmembrane transporter activity"/>
    <property type="evidence" value="ECO:0007669"/>
    <property type="project" value="TreeGrafter"/>
</dbReference>